<sequence>MKNKNIFLKIYIVFVIILAISIIVLYVLGKKERIGYLSDFEINVDKTLEINGLDLEETKKLFIIEDKLDETSINNFLFTNISITNYSYNFRIKYYNKVFRNSDIYGVYPNINQILENNNYIKKIEMNENGGPFGNLISSKVIDAEKIDNITYILKLKPMLLTYSIFIIFLTIYIKIRNIFNFKKIFHTDRDVIITIILIGFILFLFHFWLGFPGYFYNPDNIVILKQSILKDYSNWHPVIIAVILNLLYKIFGQHTFYLTLINLICLYSGLSLIIIALYLKYKNPQVLLLFCIAFISDMFFTTLTQLKDITCSMFIWLSISLIFFMILVPIKNIILNIIIRLIILVSLLLALLWRHNAIVTIYPIILFLIFLLVCKFNLKSKLKNVFLFISISFIAAILMVFIVKINPYIWIKSNDGYYYKDINYDDLYSKYGYVIDYEIWMDINDRFARNAPNNIFAMQIAACAAANNDDSLIPSDWYEKGKDFEDLKKLYNSTSLFGDVFVFSHFPQRIFKPGYLENINKVWIKYILKYPKSYISHILKFANSVILSKNVWIIGSYHTYYIPKNLEELNFKNYNIEPNSVKISIYNFLHTFSIRLYNLFNIFISILIFFTSLFLIIKLRSFNKLLMYSFFVSFSSFATIIIVIIFTSLNDSRFLFPIVVMNFSLLVSFISYIYDIGLIKKYFI</sequence>
<dbReference type="KEGG" id="bpo:BP951000_1540"/>
<feature type="transmembrane region" description="Helical" evidence="1">
    <location>
        <begin position="338"/>
        <end position="354"/>
    </location>
</feature>
<dbReference type="EMBL" id="CP002025">
    <property type="protein sequence ID" value="ADK31523.1"/>
    <property type="molecule type" value="Genomic_DNA"/>
</dbReference>
<keyword evidence="1" id="KW-0472">Membrane</keyword>
<feature type="transmembrane region" description="Helical" evidence="1">
    <location>
        <begin position="192"/>
        <end position="212"/>
    </location>
</feature>
<dbReference type="HOGENOM" id="CLU_486331_0_0_12"/>
<feature type="transmembrane region" description="Helical" evidence="1">
    <location>
        <begin position="655"/>
        <end position="675"/>
    </location>
</feature>
<proteinExistence type="predicted"/>
<dbReference type="RefSeq" id="WP_013244473.1">
    <property type="nucleotide sequence ID" value="NC_014330.1"/>
</dbReference>
<feature type="transmembrane region" description="Helical" evidence="1">
    <location>
        <begin position="360"/>
        <end position="379"/>
    </location>
</feature>
<dbReference type="Proteomes" id="UP000000332">
    <property type="component" value="Chromosome"/>
</dbReference>
<evidence type="ECO:0000256" key="1">
    <source>
        <dbReference type="SAM" id="Phobius"/>
    </source>
</evidence>
<keyword evidence="1" id="KW-1133">Transmembrane helix</keyword>
<feature type="transmembrane region" description="Helical" evidence="1">
    <location>
        <begin position="287"/>
        <end position="307"/>
    </location>
</feature>
<feature type="transmembrane region" description="Helical" evidence="1">
    <location>
        <begin position="160"/>
        <end position="180"/>
    </location>
</feature>
<protein>
    <submittedName>
        <fullName evidence="2">Putative membrane protein</fullName>
    </submittedName>
</protein>
<feature type="transmembrane region" description="Helical" evidence="1">
    <location>
        <begin position="6"/>
        <end position="28"/>
    </location>
</feature>
<gene>
    <name evidence="2" type="ordered locus">BP951000_1540</name>
</gene>
<dbReference type="AlphaFoldDB" id="D8IEF0"/>
<keyword evidence="1" id="KW-0812">Transmembrane</keyword>
<accession>D8IEF0</accession>
<feature type="transmembrane region" description="Helical" evidence="1">
    <location>
        <begin position="597"/>
        <end position="617"/>
    </location>
</feature>
<organism evidence="2 3">
    <name type="scientific">Brachyspira pilosicoli (strain ATCC BAA-1826 / 95/1000)</name>
    <dbReference type="NCBI Taxonomy" id="759914"/>
    <lineage>
        <taxon>Bacteria</taxon>
        <taxon>Pseudomonadati</taxon>
        <taxon>Spirochaetota</taxon>
        <taxon>Spirochaetia</taxon>
        <taxon>Brachyspirales</taxon>
        <taxon>Brachyspiraceae</taxon>
        <taxon>Brachyspira</taxon>
    </lineage>
</organism>
<feature type="transmembrane region" description="Helical" evidence="1">
    <location>
        <begin position="386"/>
        <end position="404"/>
    </location>
</feature>
<dbReference type="InParanoid" id="D8IEF0"/>
<dbReference type="GeneID" id="56440103"/>
<feature type="transmembrane region" description="Helical" evidence="1">
    <location>
        <begin position="313"/>
        <end position="331"/>
    </location>
</feature>
<name>D8IEF0_BRAP9</name>
<evidence type="ECO:0000313" key="2">
    <source>
        <dbReference type="EMBL" id="ADK31523.1"/>
    </source>
</evidence>
<feature type="transmembrane region" description="Helical" evidence="1">
    <location>
        <begin position="629"/>
        <end position="649"/>
    </location>
</feature>
<feature type="transmembrane region" description="Helical" evidence="1">
    <location>
        <begin position="258"/>
        <end position="280"/>
    </location>
</feature>
<reference evidence="2 3" key="1">
    <citation type="journal article" date="2010" name="PLoS ONE">
        <title>The complete genome sequence of the pathogenic intestinal spirochete Brachyspira pilosicoli and comparison with other Brachyspira genomes.</title>
        <authorList>
            <person name="Wanchanthuek P."/>
            <person name="Bellgard M.I."/>
            <person name="La T."/>
            <person name="Ryan K."/>
            <person name="Moolhuijzen P."/>
            <person name="Chapman B."/>
            <person name="Black M."/>
            <person name="Schibeci D."/>
            <person name="Hunter A."/>
            <person name="Barrero R."/>
            <person name="Phillips N.D."/>
            <person name="Hampson D.J."/>
        </authorList>
    </citation>
    <scope>NUCLEOTIDE SEQUENCE [LARGE SCALE GENOMIC DNA]</scope>
    <source>
        <strain evidence="3">ATCC BAA-1826 / 95/1000</strain>
    </source>
</reference>
<evidence type="ECO:0000313" key="3">
    <source>
        <dbReference type="Proteomes" id="UP000000332"/>
    </source>
</evidence>
<keyword evidence="3" id="KW-1185">Reference proteome</keyword>
<dbReference type="STRING" id="759914.BP951000_1540"/>
<dbReference type="eggNOG" id="ENOG5033TU1">
    <property type="taxonomic scope" value="Bacteria"/>
</dbReference>